<dbReference type="AlphaFoldDB" id="A0A2D4M952"/>
<dbReference type="Pfam" id="PF12796">
    <property type="entry name" value="Ank_2"/>
    <property type="match status" value="1"/>
</dbReference>
<dbReference type="SMART" id="SM00248">
    <property type="entry name" value="ANK"/>
    <property type="match status" value="2"/>
</dbReference>
<reference evidence="2" key="2">
    <citation type="submission" date="2017-11" db="EMBL/GenBank/DDBJ databases">
        <title>Coralsnake Venomics: Analyses of Venom Gland Transcriptomes and Proteomes of Six Brazilian Taxa.</title>
        <authorList>
            <person name="Aird S.D."/>
            <person name="Jorge da Silva N."/>
            <person name="Qiu L."/>
            <person name="Villar-Briones A."/>
            <person name="Aparecida-Saddi V."/>
            <person name="Campos-Telles M.P."/>
            <person name="Grau M."/>
            <person name="Mikheyev A.S."/>
        </authorList>
    </citation>
    <scope>NUCLEOTIDE SEQUENCE</scope>
    <source>
        <tissue evidence="2">Venom_gland</tissue>
    </source>
</reference>
<organism evidence="2">
    <name type="scientific">Micrurus spixii</name>
    <name type="common">Amazon coral snake</name>
    <dbReference type="NCBI Taxonomy" id="129469"/>
    <lineage>
        <taxon>Eukaryota</taxon>
        <taxon>Metazoa</taxon>
        <taxon>Chordata</taxon>
        <taxon>Craniata</taxon>
        <taxon>Vertebrata</taxon>
        <taxon>Euteleostomi</taxon>
        <taxon>Lepidosauria</taxon>
        <taxon>Squamata</taxon>
        <taxon>Bifurcata</taxon>
        <taxon>Unidentata</taxon>
        <taxon>Episquamata</taxon>
        <taxon>Toxicofera</taxon>
        <taxon>Serpentes</taxon>
        <taxon>Colubroidea</taxon>
        <taxon>Elapidae</taxon>
        <taxon>Elapinae</taxon>
        <taxon>Micrurus</taxon>
    </lineage>
</organism>
<dbReference type="PANTHER" id="PTHR22677:SF4">
    <property type="entry name" value="USHER SYNDROME TYPE-1G PROTEIN-LIKE PROTEIN"/>
    <property type="match status" value="1"/>
</dbReference>
<dbReference type="PRINTS" id="PR01415">
    <property type="entry name" value="ANKYRIN"/>
</dbReference>
<sequence length="101" mass="10912">MEEGSNILARGPLNRTALHLAAENGHDEVVEVLVHPENINDSDEEGLVPLHLAAKGGHTQTAEVLLKHGACINMQNFAFQTPLQLAKQNGSNTIITLLSQR</sequence>
<dbReference type="InterPro" id="IPR039323">
    <property type="entry name" value="ANKRD_45/46/60"/>
</dbReference>
<dbReference type="InterPro" id="IPR002110">
    <property type="entry name" value="Ankyrin_rpt"/>
</dbReference>
<dbReference type="PROSITE" id="PS50088">
    <property type="entry name" value="ANK_REPEAT"/>
    <property type="match status" value="2"/>
</dbReference>
<protein>
    <submittedName>
        <fullName evidence="2">Uncharacterized protein</fullName>
    </submittedName>
</protein>
<dbReference type="PROSITE" id="PS50297">
    <property type="entry name" value="ANK_REP_REGION"/>
    <property type="match status" value="2"/>
</dbReference>
<dbReference type="EMBL" id="IACM01072929">
    <property type="protein sequence ID" value="LAB29884.1"/>
    <property type="molecule type" value="Transcribed_RNA"/>
</dbReference>
<dbReference type="Gene3D" id="1.25.40.20">
    <property type="entry name" value="Ankyrin repeat-containing domain"/>
    <property type="match status" value="2"/>
</dbReference>
<evidence type="ECO:0000256" key="1">
    <source>
        <dbReference type="PROSITE-ProRule" id="PRU00023"/>
    </source>
</evidence>
<accession>A0A2D4M952</accession>
<reference evidence="2" key="1">
    <citation type="submission" date="2017-07" db="EMBL/GenBank/DDBJ databases">
        <authorList>
            <person name="Mikheyev A."/>
            <person name="Grau M."/>
        </authorList>
    </citation>
    <scope>NUCLEOTIDE SEQUENCE</scope>
    <source>
        <tissue evidence="2">Venom_gland</tissue>
    </source>
</reference>
<dbReference type="SUPFAM" id="SSF48403">
    <property type="entry name" value="Ankyrin repeat"/>
    <property type="match status" value="1"/>
</dbReference>
<feature type="repeat" description="ANK" evidence="1">
    <location>
        <begin position="45"/>
        <end position="77"/>
    </location>
</feature>
<name>A0A2D4M952_9SAUR</name>
<proteinExistence type="predicted"/>
<keyword evidence="1" id="KW-0040">ANK repeat</keyword>
<dbReference type="InterPro" id="IPR036770">
    <property type="entry name" value="Ankyrin_rpt-contain_sf"/>
</dbReference>
<evidence type="ECO:0000313" key="2">
    <source>
        <dbReference type="EMBL" id="LAB29884.1"/>
    </source>
</evidence>
<feature type="repeat" description="ANK" evidence="1">
    <location>
        <begin position="13"/>
        <end position="34"/>
    </location>
</feature>
<dbReference type="PANTHER" id="PTHR22677">
    <property type="entry name" value="ANKYRIN REPEAT DOMAIN-CONTAINING PROTEIN 60"/>
    <property type="match status" value="1"/>
</dbReference>